<reference evidence="1" key="1">
    <citation type="journal article" name="Emerg. Infect. Dis.">
        <title>Two cases of a newly characterized neisseria species.</title>
        <authorList>
            <person name="Mustapha M."/>
            <person name="Lemos A.P.S."/>
            <person name="Harrison L.H."/>
            <person name="Vantyne D."/>
            <person name="Sacchi C.T."/>
        </authorList>
    </citation>
    <scope>NUCLEOTIDE SEQUENCE</scope>
    <source>
        <strain evidence="1">N.95.16</strain>
    </source>
</reference>
<gene>
    <name evidence="1" type="ORF">GJU80_01415</name>
</gene>
<dbReference type="InterPro" id="IPR047737">
    <property type="entry name" value="LysC"/>
</dbReference>
<sequence length="77" mass="8258">MKEAFFILLMTVWLLVGCAKPAAPAPAHSCPPVPQCRAEVGEIHTHADLLQGFVAYKAAFNTCQAYRNALAACVGQQ</sequence>
<dbReference type="Proteomes" id="UP000486297">
    <property type="component" value="Unassembled WGS sequence"/>
</dbReference>
<evidence type="ECO:0000313" key="1">
    <source>
        <dbReference type="EMBL" id="MRN37197.1"/>
    </source>
</evidence>
<name>A0A5Q3S0Y2_9NEIS</name>
<dbReference type="AlphaFoldDB" id="A0A5Q3S0Y2"/>
<evidence type="ECO:0000313" key="2">
    <source>
        <dbReference type="Proteomes" id="UP000486297"/>
    </source>
</evidence>
<accession>A0A5Q3S0Y2</accession>
<comment type="caution">
    <text evidence="1">The sequence shown here is derived from an EMBL/GenBank/DDBJ whole genome shotgun (WGS) entry which is preliminary data.</text>
</comment>
<dbReference type="PROSITE" id="PS51257">
    <property type="entry name" value="PROKAR_LIPOPROTEIN"/>
    <property type="match status" value="1"/>
</dbReference>
<dbReference type="NCBIfam" id="NF038368">
    <property type="entry name" value="P2_Rz1"/>
    <property type="match status" value="1"/>
</dbReference>
<dbReference type="RefSeq" id="WP_095501827.1">
    <property type="nucleotide sequence ID" value="NZ_CP046027.1"/>
</dbReference>
<protein>
    <submittedName>
        <fullName evidence="1">Uncharacterized protein</fullName>
    </submittedName>
</protein>
<proteinExistence type="predicted"/>
<dbReference type="EMBL" id="WJXO01000001">
    <property type="protein sequence ID" value="MRN37197.1"/>
    <property type="molecule type" value="Genomic_DNA"/>
</dbReference>
<keyword evidence="2" id="KW-1185">Reference proteome</keyword>
<organism evidence="1 2">
    <name type="scientific">Neisseria brasiliensis</name>
    <dbReference type="NCBI Taxonomy" id="2666100"/>
    <lineage>
        <taxon>Bacteria</taxon>
        <taxon>Pseudomonadati</taxon>
        <taxon>Pseudomonadota</taxon>
        <taxon>Betaproteobacteria</taxon>
        <taxon>Neisseriales</taxon>
        <taxon>Neisseriaceae</taxon>
        <taxon>Neisseria</taxon>
    </lineage>
</organism>